<dbReference type="InterPro" id="IPR052025">
    <property type="entry name" value="Xyloglucanase_GH74"/>
</dbReference>
<dbReference type="AlphaFoldDB" id="A0A948RUB3"/>
<sequence>MSLILLLPASALPAYQDGSPMMNEGPFGGHVQGMIPTAAGSWVLWTDDAGPFIRDEGGDWRSIAEGLPITNGRVPITAMASCTIHPEMLFAALLDGWIFRSTNSGMSWDPAGCIPGVGETIRLLAPHPGDPTRIFALTRNHLYRSDNGGRDWMELLRPANASTQNLGVDWSVQVVSILIDPLRPGTALVVTRDQGTFRTADWGQRLHWFRDNLPGPVDAATLDPTIGTIAYTVSRGDLYRSVDAGESWEFIGFSGRGALGRILQLRVDPGWPSRLLALAPGADKLKISEDGGFTWQTRPLPQGETVRTLVLHPLGCEEGLFLGTDHGVWKSRDVGRSWTRFNEGLQDIAILDVAPASDGSGRIWAATDCGLMSFNPLAAGWEPIEHSAIGFPVENLLASPSPSSEMWILGSRNLGFMTADGHIQSTLELPPDFNISGAAWWKDCLWYCGTSGDSLWMATWEEGIFRPRTVAFHEEVKINPWICSDPCDEDRLILGTGSLYEAQYEIPNETPHETICEKPGGGLSWSRINTADEFDIVWDVAWVLDECLDLLLATDRGLFLFHNNSEMTLERVGPGASTVQKVVCDPIEPTRWFIQADGTVYLTADSGRSWKNLDIPWMEVSTLAWDAVGECLVVGLQDKGVGRIFFKESSNPETSIEPITISPNPFRGETHLSFNIPVDIPDLELRIYSVYGDLVRTVHREGPFPAGALFSWNWDGTSDAGHSVAAGVYIFRTVIGGQPYGGKAHFLR</sequence>
<dbReference type="PANTHER" id="PTHR43739">
    <property type="entry name" value="XYLOGLUCANASE (EUROFUNG)"/>
    <property type="match status" value="1"/>
</dbReference>
<evidence type="ECO:0008006" key="3">
    <source>
        <dbReference type="Google" id="ProtNLM"/>
    </source>
</evidence>
<gene>
    <name evidence="1" type="ORF">KJ970_08825</name>
</gene>
<protein>
    <recommendedName>
        <fullName evidence="3">FlgD Ig-like domain-containing protein</fullName>
    </recommendedName>
</protein>
<name>A0A948RUB3_UNCEI</name>
<accession>A0A948RUB3</accession>
<dbReference type="Gene3D" id="2.60.40.4070">
    <property type="match status" value="1"/>
</dbReference>
<evidence type="ECO:0000313" key="2">
    <source>
        <dbReference type="Proteomes" id="UP000777784"/>
    </source>
</evidence>
<evidence type="ECO:0000313" key="1">
    <source>
        <dbReference type="EMBL" id="MBU2691020.1"/>
    </source>
</evidence>
<dbReference type="InterPro" id="IPR015943">
    <property type="entry name" value="WD40/YVTN_repeat-like_dom_sf"/>
</dbReference>
<reference evidence="1" key="1">
    <citation type="submission" date="2021-05" db="EMBL/GenBank/DDBJ databases">
        <title>Energy efficiency and biological interactions define the core microbiome of deep oligotrophic groundwater.</title>
        <authorList>
            <person name="Mehrshad M."/>
            <person name="Lopez-Fernandez M."/>
            <person name="Bell E."/>
            <person name="Bernier-Latmani R."/>
            <person name="Bertilsson S."/>
            <person name="Dopson M."/>
        </authorList>
    </citation>
    <scope>NUCLEOTIDE SEQUENCE</scope>
    <source>
        <strain evidence="1">Modern_marine.mb.64</strain>
    </source>
</reference>
<dbReference type="GO" id="GO:0010411">
    <property type="term" value="P:xyloglucan metabolic process"/>
    <property type="evidence" value="ECO:0007669"/>
    <property type="project" value="TreeGrafter"/>
</dbReference>
<organism evidence="1 2">
    <name type="scientific">Eiseniibacteriota bacterium</name>
    <dbReference type="NCBI Taxonomy" id="2212470"/>
    <lineage>
        <taxon>Bacteria</taxon>
        <taxon>Candidatus Eiseniibacteriota</taxon>
    </lineage>
</organism>
<dbReference type="EMBL" id="JAHJDP010000042">
    <property type="protein sequence ID" value="MBU2691020.1"/>
    <property type="molecule type" value="Genomic_DNA"/>
</dbReference>
<dbReference type="SUPFAM" id="SSF110296">
    <property type="entry name" value="Oligoxyloglucan reducing end-specific cellobiohydrolase"/>
    <property type="match status" value="3"/>
</dbReference>
<dbReference type="Proteomes" id="UP000777784">
    <property type="component" value="Unassembled WGS sequence"/>
</dbReference>
<dbReference type="Gene3D" id="2.130.10.10">
    <property type="entry name" value="YVTN repeat-like/Quinoprotein amine dehydrogenase"/>
    <property type="match status" value="1"/>
</dbReference>
<proteinExistence type="predicted"/>
<dbReference type="PANTHER" id="PTHR43739:SF5">
    <property type="entry name" value="EXO-ALPHA-SIALIDASE"/>
    <property type="match status" value="1"/>
</dbReference>
<comment type="caution">
    <text evidence="1">The sequence shown here is derived from an EMBL/GenBank/DDBJ whole genome shotgun (WGS) entry which is preliminary data.</text>
</comment>